<organism evidence="2 3">
    <name type="scientific">Sellimonas intestinalis</name>
    <dbReference type="NCBI Taxonomy" id="1653434"/>
    <lineage>
        <taxon>Bacteria</taxon>
        <taxon>Bacillati</taxon>
        <taxon>Bacillota</taxon>
        <taxon>Clostridia</taxon>
        <taxon>Lachnospirales</taxon>
        <taxon>Lachnospiraceae</taxon>
        <taxon>Sellimonas</taxon>
    </lineage>
</organism>
<comment type="caution">
    <text evidence="2">The sequence shown here is derived from an EMBL/GenBank/DDBJ whole genome shotgun (WGS) entry which is preliminary data.</text>
</comment>
<dbReference type="GeneID" id="97193359"/>
<protein>
    <recommendedName>
        <fullName evidence="4">DUF3784 domain-containing protein</fullName>
    </recommendedName>
</protein>
<dbReference type="Proteomes" id="UP000261080">
    <property type="component" value="Unassembled WGS sequence"/>
</dbReference>
<name>A0A3E3JZZ6_9FIRM</name>
<evidence type="ECO:0008006" key="4">
    <source>
        <dbReference type="Google" id="ProtNLM"/>
    </source>
</evidence>
<keyword evidence="1" id="KW-1133">Transmembrane helix</keyword>
<feature type="transmembrane region" description="Helical" evidence="1">
    <location>
        <begin position="56"/>
        <end position="79"/>
    </location>
</feature>
<proteinExistence type="predicted"/>
<dbReference type="AlphaFoldDB" id="A0A3E3JZZ6"/>
<sequence length="130" mass="14943">MSKVILLLLIIGVKILLTKGLMLGFLLLCMAIKGKALHKNSSEWDKYFLSLEERKVLQFAISLYLLSAIISVFICYLLLCWLNFLYPFFLALMIFLAGFVYSLCKYRKSTKDEIAAGLLKVKNSIKEKDY</sequence>
<evidence type="ECO:0000256" key="1">
    <source>
        <dbReference type="SAM" id="Phobius"/>
    </source>
</evidence>
<feature type="transmembrane region" description="Helical" evidence="1">
    <location>
        <begin position="6"/>
        <end position="32"/>
    </location>
</feature>
<keyword evidence="1" id="KW-0472">Membrane</keyword>
<evidence type="ECO:0000313" key="2">
    <source>
        <dbReference type="EMBL" id="RGE85764.1"/>
    </source>
</evidence>
<keyword evidence="3" id="KW-1185">Reference proteome</keyword>
<evidence type="ECO:0000313" key="3">
    <source>
        <dbReference type="Proteomes" id="UP000261080"/>
    </source>
</evidence>
<feature type="transmembrane region" description="Helical" evidence="1">
    <location>
        <begin position="85"/>
        <end position="104"/>
    </location>
</feature>
<reference evidence="2 3" key="1">
    <citation type="submission" date="2018-08" db="EMBL/GenBank/DDBJ databases">
        <title>A genome reference for cultivated species of the human gut microbiota.</title>
        <authorList>
            <person name="Zou Y."/>
            <person name="Xue W."/>
            <person name="Luo G."/>
        </authorList>
    </citation>
    <scope>NUCLEOTIDE SEQUENCE [LARGE SCALE GENOMIC DNA]</scope>
    <source>
        <strain evidence="2 3">AF37-2AT</strain>
    </source>
</reference>
<keyword evidence="1" id="KW-0812">Transmembrane</keyword>
<gene>
    <name evidence="2" type="ORF">DW016_12315</name>
</gene>
<dbReference type="OrthoDB" id="2066427at2"/>
<dbReference type="EMBL" id="QVLX01000007">
    <property type="protein sequence ID" value="RGE85764.1"/>
    <property type="molecule type" value="Genomic_DNA"/>
</dbReference>
<dbReference type="RefSeq" id="WP_024733141.1">
    <property type="nucleotide sequence ID" value="NZ_CALBAT010000012.1"/>
</dbReference>
<accession>A0A3E3JZZ6</accession>